<organism evidence="2 3">
    <name type="scientific">Bimuria novae-zelandiae CBS 107.79</name>
    <dbReference type="NCBI Taxonomy" id="1447943"/>
    <lineage>
        <taxon>Eukaryota</taxon>
        <taxon>Fungi</taxon>
        <taxon>Dikarya</taxon>
        <taxon>Ascomycota</taxon>
        <taxon>Pezizomycotina</taxon>
        <taxon>Dothideomycetes</taxon>
        <taxon>Pleosporomycetidae</taxon>
        <taxon>Pleosporales</taxon>
        <taxon>Massarineae</taxon>
        <taxon>Didymosphaeriaceae</taxon>
        <taxon>Bimuria</taxon>
    </lineage>
</organism>
<dbReference type="AlphaFoldDB" id="A0A6A5V1V6"/>
<reference evidence="2" key="1">
    <citation type="journal article" date="2020" name="Stud. Mycol.">
        <title>101 Dothideomycetes genomes: a test case for predicting lifestyles and emergence of pathogens.</title>
        <authorList>
            <person name="Haridas S."/>
            <person name="Albert R."/>
            <person name="Binder M."/>
            <person name="Bloem J."/>
            <person name="Labutti K."/>
            <person name="Salamov A."/>
            <person name="Andreopoulos B."/>
            <person name="Baker S."/>
            <person name="Barry K."/>
            <person name="Bills G."/>
            <person name="Bluhm B."/>
            <person name="Cannon C."/>
            <person name="Castanera R."/>
            <person name="Culley D."/>
            <person name="Daum C."/>
            <person name="Ezra D."/>
            <person name="Gonzalez J."/>
            <person name="Henrissat B."/>
            <person name="Kuo A."/>
            <person name="Liang C."/>
            <person name="Lipzen A."/>
            <person name="Lutzoni F."/>
            <person name="Magnuson J."/>
            <person name="Mondo S."/>
            <person name="Nolan M."/>
            <person name="Ohm R."/>
            <person name="Pangilinan J."/>
            <person name="Park H.-J."/>
            <person name="Ramirez L."/>
            <person name="Alfaro M."/>
            <person name="Sun H."/>
            <person name="Tritt A."/>
            <person name="Yoshinaga Y."/>
            <person name="Zwiers L.-H."/>
            <person name="Turgeon B."/>
            <person name="Goodwin S."/>
            <person name="Spatafora J."/>
            <person name="Crous P."/>
            <person name="Grigoriev I."/>
        </authorList>
    </citation>
    <scope>NUCLEOTIDE SEQUENCE</scope>
    <source>
        <strain evidence="2">CBS 107.79</strain>
    </source>
</reference>
<protein>
    <submittedName>
        <fullName evidence="2">Uncharacterized protein</fullName>
    </submittedName>
</protein>
<proteinExistence type="predicted"/>
<evidence type="ECO:0000313" key="3">
    <source>
        <dbReference type="Proteomes" id="UP000800036"/>
    </source>
</evidence>
<gene>
    <name evidence="2" type="ORF">BU23DRAFT_200532</name>
</gene>
<dbReference type="Proteomes" id="UP000800036">
    <property type="component" value="Unassembled WGS sequence"/>
</dbReference>
<evidence type="ECO:0000313" key="2">
    <source>
        <dbReference type="EMBL" id="KAF1970868.1"/>
    </source>
</evidence>
<keyword evidence="3" id="KW-1185">Reference proteome</keyword>
<sequence>MQARQRTVPVTAMALAQGADTLPSPAGRSQSSTNPLQPPADPLRSLTSSPSPNGCLQTSGPGSPRPSYFSAVYTQPDVEISSQSSEAGRRGGDTDMHGAEQSILNHDQVDPNHSRNEVEDIEVMDIDNTPSSRTLDNFGGWNPKAIPRLAANGFTTRIPTASFPDNESVFLWKFNDPQGFIPGCSRVLRSPSPPQDLLVAEDLFHNIKVYFRDSCQKMIFDDDETLLDPNGAELHSDLCNDFDSYCFTATMFKERKLYVEFRRALSNASALVEQILRAEHPRTLACFLEVFIHLIQTGQPEVTLYLRQFIKEMSAQVTRKGHPWGQIWRLLGELDSESLVPAMIQIWKCTIDAFESELGTFSRLAVSVRLDYIKRVYRFTCNLEEEERLLRGLLAHLRGGGGIPRVPTPRVMLNLAHNLNGQGLHDKAEKMAQEVLSLLEKHEMYAKRNVERIECMKIISLGQYNQGKIVEAEQTMRKTIGMIVDQWGTRHSWVLEFKNVLEGWLRDWGQEEDANVLRGEIREFMGKDELEGVL</sequence>
<dbReference type="InterPro" id="IPR011990">
    <property type="entry name" value="TPR-like_helical_dom_sf"/>
</dbReference>
<evidence type="ECO:0000256" key="1">
    <source>
        <dbReference type="SAM" id="MobiDB-lite"/>
    </source>
</evidence>
<accession>A0A6A5V1V6</accession>
<name>A0A6A5V1V6_9PLEO</name>
<dbReference type="Gene3D" id="1.25.40.10">
    <property type="entry name" value="Tetratricopeptide repeat domain"/>
    <property type="match status" value="1"/>
</dbReference>
<dbReference type="OrthoDB" id="3799351at2759"/>
<feature type="compositionally biased region" description="Polar residues" evidence="1">
    <location>
        <begin position="45"/>
        <end position="61"/>
    </location>
</feature>
<feature type="region of interest" description="Disordered" evidence="1">
    <location>
        <begin position="1"/>
        <end position="70"/>
    </location>
</feature>
<dbReference type="EMBL" id="ML976697">
    <property type="protein sequence ID" value="KAF1970868.1"/>
    <property type="molecule type" value="Genomic_DNA"/>
</dbReference>